<dbReference type="EMBL" id="CADCUH010000169">
    <property type="protein sequence ID" value="CAA9360574.1"/>
    <property type="molecule type" value="Genomic_DNA"/>
</dbReference>
<evidence type="ECO:0000313" key="5">
    <source>
        <dbReference type="EMBL" id="CAA9360574.1"/>
    </source>
</evidence>
<proteinExistence type="predicted"/>
<dbReference type="PANTHER" id="PTHR43877:SF2">
    <property type="entry name" value="AMINOALKYLPHOSPHONATE N-ACETYLTRANSFERASE-RELATED"/>
    <property type="match status" value="1"/>
</dbReference>
<name>A0A6J4MLL3_9ACTN</name>
<keyword evidence="2" id="KW-0012">Acyltransferase</keyword>
<dbReference type="PROSITE" id="PS51186">
    <property type="entry name" value="GNAT"/>
    <property type="match status" value="1"/>
</dbReference>
<evidence type="ECO:0000259" key="4">
    <source>
        <dbReference type="PROSITE" id="PS51186"/>
    </source>
</evidence>
<reference evidence="5" key="1">
    <citation type="submission" date="2020-02" db="EMBL/GenBank/DDBJ databases">
        <authorList>
            <person name="Meier V. D."/>
        </authorList>
    </citation>
    <scope>NUCLEOTIDE SEQUENCE</scope>
    <source>
        <strain evidence="5">AVDCRST_MAG36</strain>
    </source>
</reference>
<gene>
    <name evidence="5" type="ORF">AVDCRST_MAG36-2614</name>
</gene>
<keyword evidence="1" id="KW-0808">Transferase</keyword>
<dbReference type="InterPro" id="IPR016890">
    <property type="entry name" value="UCP028520"/>
</dbReference>
<dbReference type="Pfam" id="PF00583">
    <property type="entry name" value="Acetyltransf_1"/>
    <property type="match status" value="1"/>
</dbReference>
<dbReference type="PIRSF" id="PIRSF028520">
    <property type="entry name" value="UCP028520"/>
    <property type="match status" value="1"/>
</dbReference>
<dbReference type="PANTHER" id="PTHR43877">
    <property type="entry name" value="AMINOALKYLPHOSPHONATE N-ACETYLTRANSFERASE-RELATED-RELATED"/>
    <property type="match status" value="1"/>
</dbReference>
<organism evidence="5">
    <name type="scientific">uncultured Nocardioidaceae bacterium</name>
    <dbReference type="NCBI Taxonomy" id="253824"/>
    <lineage>
        <taxon>Bacteria</taxon>
        <taxon>Bacillati</taxon>
        <taxon>Actinomycetota</taxon>
        <taxon>Actinomycetes</taxon>
        <taxon>Propionibacteriales</taxon>
        <taxon>Nocardioidaceae</taxon>
        <taxon>environmental samples</taxon>
    </lineage>
</organism>
<feature type="domain" description="N-acetyltransferase" evidence="4">
    <location>
        <begin position="16"/>
        <end position="174"/>
    </location>
</feature>
<dbReference type="InterPro" id="IPR016181">
    <property type="entry name" value="Acyl_CoA_acyltransferase"/>
</dbReference>
<accession>A0A6J4MLL3</accession>
<dbReference type="AlphaFoldDB" id="A0A6J4MLL3"/>
<evidence type="ECO:0000256" key="3">
    <source>
        <dbReference type="SAM" id="MobiDB-lite"/>
    </source>
</evidence>
<feature type="region of interest" description="Disordered" evidence="3">
    <location>
        <begin position="1"/>
        <end position="21"/>
    </location>
</feature>
<dbReference type="InterPro" id="IPR000182">
    <property type="entry name" value="GNAT_dom"/>
</dbReference>
<dbReference type="InterPro" id="IPR050832">
    <property type="entry name" value="Bact_Acetyltransf"/>
</dbReference>
<dbReference type="CDD" id="cd04301">
    <property type="entry name" value="NAT_SF"/>
    <property type="match status" value="1"/>
</dbReference>
<dbReference type="SUPFAM" id="SSF55729">
    <property type="entry name" value="Acyl-CoA N-acyltransferases (Nat)"/>
    <property type="match status" value="1"/>
</dbReference>
<evidence type="ECO:0000256" key="1">
    <source>
        <dbReference type="ARBA" id="ARBA00022679"/>
    </source>
</evidence>
<dbReference type="Gene3D" id="3.40.630.30">
    <property type="match status" value="1"/>
</dbReference>
<evidence type="ECO:0000256" key="2">
    <source>
        <dbReference type="ARBA" id="ARBA00023315"/>
    </source>
</evidence>
<dbReference type="GO" id="GO:0016747">
    <property type="term" value="F:acyltransferase activity, transferring groups other than amino-acyl groups"/>
    <property type="evidence" value="ECO:0007669"/>
    <property type="project" value="InterPro"/>
</dbReference>
<sequence length="175" mass="19486">MSSDRSAPPDRPAPQVRLRPAGPADEEWVLALNLAEEARLSPTDPARLAYLRSRADRLDVVEVDAVPVGFVVTFTPDADYDSANFRWFRQRYGDAFCYLDRIALLPTVRRRGVASRVYDELEAAAATRGRMVLEVNLLPPNPGSLAFHTRRGYAEVGRLGDEEHLVVLLTKDLPG</sequence>
<protein>
    <recommendedName>
        <fullName evidence="4">N-acetyltransferase domain-containing protein</fullName>
    </recommendedName>
</protein>